<dbReference type="HOGENOM" id="CLU_2946446_0_0_1"/>
<dbReference type="AlphaFoldDB" id="F0WU12"/>
<dbReference type="EMBL" id="FR824308">
    <property type="protein sequence ID" value="CCA24857.1"/>
    <property type="molecule type" value="Genomic_DNA"/>
</dbReference>
<gene>
    <name evidence="1" type="primary">AlNc14C263G9836</name>
    <name evidence="2" type="synonym">AlNc14C266G9888</name>
    <name evidence="1" type="ORF">ALNC14_110010</name>
    <name evidence="2" type="ORF">ALNC14_110860</name>
</gene>
<protein>
    <submittedName>
        <fullName evidence="1">AlNc14C263G9836 protein</fullName>
    </submittedName>
    <submittedName>
        <fullName evidence="2">AlNc14C266G9888 protein</fullName>
    </submittedName>
</protein>
<organism evidence="1">
    <name type="scientific">Albugo laibachii Nc14</name>
    <dbReference type="NCBI Taxonomy" id="890382"/>
    <lineage>
        <taxon>Eukaryota</taxon>
        <taxon>Sar</taxon>
        <taxon>Stramenopiles</taxon>
        <taxon>Oomycota</taxon>
        <taxon>Peronosporomycetes</taxon>
        <taxon>Albuginales</taxon>
        <taxon>Albuginaceae</taxon>
        <taxon>Albugo</taxon>
    </lineage>
</organism>
<reference evidence="1" key="2">
    <citation type="submission" date="2011-02" db="EMBL/GenBank/DDBJ databases">
        <authorList>
            <person name="MacLean D."/>
        </authorList>
    </citation>
    <scope>NUCLEOTIDE SEQUENCE</scope>
</reference>
<evidence type="ECO:0000313" key="2">
    <source>
        <dbReference type="EMBL" id="CCA24942.1"/>
    </source>
</evidence>
<sequence>MASRSSFGACESELCPHHGWIAEVLRVGLMDFVCCCADLAMYGGHSTLSIPPSGNHRDFI</sequence>
<evidence type="ECO:0000313" key="1">
    <source>
        <dbReference type="EMBL" id="CCA24857.1"/>
    </source>
</evidence>
<accession>F0WU12</accession>
<reference evidence="1" key="1">
    <citation type="journal article" date="2011" name="PLoS Biol.">
        <title>Gene gain and loss during evolution of obligate parasitism in the white rust pathogen of Arabidopsis thaliana.</title>
        <authorList>
            <person name="Kemen E."/>
            <person name="Gardiner A."/>
            <person name="Schultz-Larsen T."/>
            <person name="Kemen A.C."/>
            <person name="Balmuth A.L."/>
            <person name="Robert-Seilaniantz A."/>
            <person name="Bailey K."/>
            <person name="Holub E."/>
            <person name="Studholme D.J."/>
            <person name="Maclean D."/>
            <person name="Jones J.D."/>
        </authorList>
    </citation>
    <scope>NUCLEOTIDE SEQUENCE</scope>
</reference>
<dbReference type="EMBL" id="FR824311">
    <property type="protein sequence ID" value="CCA24942.1"/>
    <property type="molecule type" value="Genomic_DNA"/>
</dbReference>
<proteinExistence type="predicted"/>
<name>F0WU12_9STRA</name>